<dbReference type="RefSeq" id="WP_285491336.1">
    <property type="nucleotide sequence ID" value="NZ_BSTI01000038.1"/>
</dbReference>
<keyword evidence="4" id="KW-1185">Reference proteome</keyword>
<protein>
    <recommendedName>
        <fullName evidence="2">ParB-like N-terminal domain-containing protein</fullName>
    </recommendedName>
</protein>
<dbReference type="SUPFAM" id="SSF110849">
    <property type="entry name" value="ParB/Sulfiredoxin"/>
    <property type="match status" value="1"/>
</dbReference>
<proteinExistence type="predicted"/>
<dbReference type="Gene3D" id="3.90.1530.10">
    <property type="entry name" value="Conserved hypothetical protein from pyrococcus furiosus pfu- 392566-001, ParB domain"/>
    <property type="match status" value="1"/>
</dbReference>
<dbReference type="InterPro" id="IPR036086">
    <property type="entry name" value="ParB/Sulfiredoxin_sf"/>
</dbReference>
<dbReference type="InterPro" id="IPR003115">
    <property type="entry name" value="ParB_N"/>
</dbReference>
<evidence type="ECO:0000313" key="3">
    <source>
        <dbReference type="EMBL" id="GLY71509.1"/>
    </source>
</evidence>
<dbReference type="Proteomes" id="UP001165136">
    <property type="component" value="Unassembled WGS sequence"/>
</dbReference>
<comment type="caution">
    <text evidence="3">The sequence shown here is derived from an EMBL/GenBank/DDBJ whole genome shotgun (WGS) entry which is preliminary data.</text>
</comment>
<dbReference type="EMBL" id="BSTI01000038">
    <property type="protein sequence ID" value="GLY71509.1"/>
    <property type="molecule type" value="Genomic_DNA"/>
</dbReference>
<dbReference type="SMART" id="SM00470">
    <property type="entry name" value="ParB"/>
    <property type="match status" value="1"/>
</dbReference>
<evidence type="ECO:0000256" key="1">
    <source>
        <dbReference type="SAM" id="MobiDB-lite"/>
    </source>
</evidence>
<feature type="compositionally biased region" description="Basic and acidic residues" evidence="1">
    <location>
        <begin position="188"/>
        <end position="206"/>
    </location>
</feature>
<evidence type="ECO:0000313" key="4">
    <source>
        <dbReference type="Proteomes" id="UP001165136"/>
    </source>
</evidence>
<evidence type="ECO:0000259" key="2">
    <source>
        <dbReference type="SMART" id="SM00470"/>
    </source>
</evidence>
<sequence>MLVEADSPRLDGEDEEHIAILAENDQELPPILVHRQSMRVIDGMHRLRAALRRGAETIAAEYFDGTEADAFVQAVRANIGHGLPLSLHDRKAAATRIARSHPGWSDRAIAKVTGLSHKTVAAVRRSSGEVTQSTVRVGRDGRARPVDPVGGRRAVRDAIVASPKASLREVARKAGVSVGTAQKVREQLNRGDDPVPEPHHKHDPGHSRLPQLLCGDTPATGTMPDEQDMSSITRSLLTDPSLRLTECGRELLRLLAVHAKSQNHWNELAEAVPPHRVAVVFKLANEYARAWEDLCEKLHRRAA</sequence>
<reference evidence="3" key="1">
    <citation type="submission" date="2023-03" db="EMBL/GenBank/DDBJ databases">
        <title>Amycolatopsis taiwanensis NBRC 103393.</title>
        <authorList>
            <person name="Ichikawa N."/>
            <person name="Sato H."/>
            <person name="Tonouchi N."/>
        </authorList>
    </citation>
    <scope>NUCLEOTIDE SEQUENCE</scope>
    <source>
        <strain evidence="3">NBRC 103393</strain>
    </source>
</reference>
<name>A0A9W6R8W7_9PSEU</name>
<dbReference type="AlphaFoldDB" id="A0A9W6R8W7"/>
<feature type="region of interest" description="Disordered" evidence="1">
    <location>
        <begin position="188"/>
        <end position="231"/>
    </location>
</feature>
<organism evidence="3 4">
    <name type="scientific">Amycolatopsis taiwanensis</name>
    <dbReference type="NCBI Taxonomy" id="342230"/>
    <lineage>
        <taxon>Bacteria</taxon>
        <taxon>Bacillati</taxon>
        <taxon>Actinomycetota</taxon>
        <taxon>Actinomycetes</taxon>
        <taxon>Pseudonocardiales</taxon>
        <taxon>Pseudonocardiaceae</taxon>
        <taxon>Amycolatopsis</taxon>
    </lineage>
</organism>
<accession>A0A9W6R8W7</accession>
<gene>
    <name evidence="3" type="ORF">Atai01_81280</name>
</gene>
<feature type="domain" description="ParB-like N-terminal" evidence="2">
    <location>
        <begin position="1"/>
        <end position="79"/>
    </location>
</feature>